<dbReference type="EMBL" id="CP020867">
    <property type="protein sequence ID" value="ARJ55906.1"/>
    <property type="molecule type" value="Genomic_DNA"/>
</dbReference>
<accession>A0A1W6BUZ0</accession>
<reference evidence="2 3" key="1">
    <citation type="submission" date="2017-04" db="EMBL/GenBank/DDBJ databases">
        <title>Complete genome sequence of the Campylobacter cuniculorum type strain LMG24588.</title>
        <authorList>
            <person name="Miller W.G."/>
            <person name="Yee E."/>
            <person name="Revez J."/>
            <person name="Bono J.L."/>
            <person name="Rossi M."/>
        </authorList>
    </citation>
    <scope>NUCLEOTIDE SEQUENCE [LARGE SCALE GENOMIC DNA]</scope>
    <source>
        <strain evidence="2 3">LMG 24588</strain>
    </source>
</reference>
<gene>
    <name evidence="2" type="ORF">CCUN_0250</name>
</gene>
<dbReference type="PANTHER" id="PTHR11851:SF225">
    <property type="entry name" value="NON-PEPTIDASE HOMOLOG YMXG"/>
    <property type="match status" value="1"/>
</dbReference>
<dbReference type="Proteomes" id="UP000192902">
    <property type="component" value="Chromosome"/>
</dbReference>
<dbReference type="Gene3D" id="3.30.830.10">
    <property type="entry name" value="Metalloenzyme, LuxS/M16 peptidase-like"/>
    <property type="match status" value="2"/>
</dbReference>
<dbReference type="PANTHER" id="PTHR11851">
    <property type="entry name" value="METALLOPROTEASE"/>
    <property type="match status" value="1"/>
</dbReference>
<dbReference type="Pfam" id="PF05193">
    <property type="entry name" value="Peptidase_M16_C"/>
    <property type="match status" value="1"/>
</dbReference>
<dbReference type="InterPro" id="IPR011249">
    <property type="entry name" value="Metalloenz_LuxS/M16"/>
</dbReference>
<protein>
    <submittedName>
        <fullName evidence="2">Peptidase, M16 family</fullName>
    </submittedName>
</protein>
<dbReference type="GO" id="GO:0046872">
    <property type="term" value="F:metal ion binding"/>
    <property type="evidence" value="ECO:0007669"/>
    <property type="project" value="InterPro"/>
</dbReference>
<dbReference type="KEGG" id="ccun:CCUN_0250"/>
<dbReference type="eggNOG" id="COG0612">
    <property type="taxonomic scope" value="Bacteria"/>
</dbReference>
<dbReference type="RefSeq" id="WP_027305032.1">
    <property type="nucleotide sequence ID" value="NZ_CP020867.1"/>
</dbReference>
<dbReference type="OrthoDB" id="9811314at2"/>
<organism evidence="2 3">
    <name type="scientific">Campylobacter cuniculorum DSM 23162 = LMG 24588</name>
    <dbReference type="NCBI Taxonomy" id="1121267"/>
    <lineage>
        <taxon>Bacteria</taxon>
        <taxon>Pseudomonadati</taxon>
        <taxon>Campylobacterota</taxon>
        <taxon>Epsilonproteobacteria</taxon>
        <taxon>Campylobacterales</taxon>
        <taxon>Campylobacteraceae</taxon>
        <taxon>Campylobacter</taxon>
    </lineage>
</organism>
<name>A0A1W6BUZ0_9BACT</name>
<feature type="domain" description="Peptidase M16 C-terminal" evidence="1">
    <location>
        <begin position="160"/>
        <end position="336"/>
    </location>
</feature>
<proteinExistence type="predicted"/>
<evidence type="ECO:0000313" key="2">
    <source>
        <dbReference type="EMBL" id="ARJ55906.1"/>
    </source>
</evidence>
<evidence type="ECO:0000313" key="3">
    <source>
        <dbReference type="Proteomes" id="UP000192902"/>
    </source>
</evidence>
<dbReference type="SUPFAM" id="SSF63411">
    <property type="entry name" value="LuxS/MPP-like metallohydrolase"/>
    <property type="match status" value="2"/>
</dbReference>
<evidence type="ECO:0000259" key="1">
    <source>
        <dbReference type="Pfam" id="PF05193"/>
    </source>
</evidence>
<dbReference type="STRING" id="1121267.CCUN_0250"/>
<sequence length="406" mass="46677">MQYLEIKKIKIPFIFEENRDFPIIILKLIFKNCGRSFDEVAGLARMFAKLLNEGVDDKFFKNLEFKAINLDANSGFENLEINLSLLKEHKNAAAKALCDLLKNPRFEEKILKRIKLNSLGELASKNSDFDYLAKNLLNSKIFDYKEFQSPNDGDEQSIHSISLNHLKNFHKKHIHLNNLIITLGGDLSLNEGKNFVLKILEGLDKGKTLADKTYHLNSKNQDEILIRKESEQAYIYFAAPFFANFKDEDLHLGKIALFILGQGGFGSRIMEEIRVKRGLAYSAYAMLDMTLSYKRIFGYLQTKNENANEAKNLIREIFKDFIQKGVDETSLNQAKNFIIGNTPLRYESLSKRLALSLSEYYQGLPLGHYKKELEKIQKIELKALNAYIKNHKELLNLTFASIQNEG</sequence>
<dbReference type="InterPro" id="IPR050361">
    <property type="entry name" value="MPP/UQCRC_Complex"/>
</dbReference>
<dbReference type="AlphaFoldDB" id="A0A1W6BUZ0"/>
<dbReference type="InterPro" id="IPR007863">
    <property type="entry name" value="Peptidase_M16_C"/>
</dbReference>